<name>A0A8B7N997_HYAAZ</name>
<feature type="compositionally biased region" description="Polar residues" evidence="6">
    <location>
        <begin position="281"/>
        <end position="297"/>
    </location>
</feature>
<gene>
    <name evidence="10" type="primary">LOC108667308</name>
</gene>
<accession>A0A8B7N997</accession>
<dbReference type="InterPro" id="IPR025605">
    <property type="entry name" value="OST-HTH/LOTUS_dom"/>
</dbReference>
<sequence length="1339" mass="148490">MSIQNCQNSKLTQNENLSNTFPTLSKELEEKRQNVLQLVRSLLNSAQGNLTIKELERDYQQMVDEPIPYRQLHHATLASFLQSAPEMVQLVNRSGVLYVQTAATARDHIHALVSGQKTVSKKKKSKGSALRRPIPRSFPRQALLPHPPTAPIQNLPFQQAGARRGVYRGNSRGKGFGHHLRPHPQSLMANVTIRPENVNLNPPHREPIPQRQLIFQGSASMATVSGKLPTPPPSPLQLVQPLLPPSPQAKPMPVKSPKPPMLPKSPPYQNPAHNYQKKVESPTSPRMLNDSTSTDSILQDKKRAGGNTQEELEVLAKKLGYSNPEYTLLPMNKKWIATLKVNGKCYSSYPEERANAAEAKSIVAQKALAEIKLLMDLPLTGSFELCLERVKTLLQGEIHGLWFSHLCETYLKKFGENLPPDFCERANEREQQFANTGLAFTQHQKLWVLYKKNDANLERAAATNSLAHHSLPFLSMQQHSQTDTRQPSSLPNISQPLSPLQSGQKHQAQESSLNHQQQQKQHTNRPSLVRAVTMPVHPAKAAVAISSCPQTASEIRIKPHLNLSEHQLSLEASPKSHIDMRCSSNSSERVSKVSNEMAAKTLTKLETLSLKKNLVVNSDSDVGKSRQLFNTSPKTSITAVEDEGDSNHSHGSESSTPPALTRSTHHPPVMHLPDEDTWQVYVSHILDDCRICFRLIGDAYNCEYEELVTKMELHYFDKIHCTAPTSVELGHYYVLCHHETWFRVLVVGVTETTVSALLVDHGDTEEVAIENIYEISPEFLELPCQCVTATLSELEGVRCAPLTTALHTVVLGQTFSATVVARTPTVQVVLYNTSSSEKVNINEQLLQIVPESFTKPQLPQVGGIAEAFVTNVCDDGRVFVTVESETYSLLERMLAVARERAEELSGDSDVDLTKLYLARFTYDQDWHRVRVSSVIKKEQTDIVSAQCIDWGVSELVASHHLVLLSRVSPLLHVLPPQAMECTLANLPPPGLRWTQRASARLKELQPTSSPVLLKTVRVDPVTGVPEVLLFKRLLPQNELISINETLAIDSQLFSNYEENNNESQGSEGGMNSSSVLESAASSTSLSSLMSARGAVGKTQPPTPKIAPPCLPSVGETFDVHVTFAANPSNFAVHSVKEYNELEKLRREMQQHYTTHDDQGKVGVDEVVVGGYYAALHTDSYWYRVCVNSVMRDSELLCGVFVDFGDCFVLPSNCVRKLLPSFAKMPWQSIRASLYGVRPKSRDWIPEDACRFRDLVQGKEFVSFVMGISLDRGLTINDPGNMAETSAMPRLMLKLVDTSTYDSTDVYIDELLIAEGWGLPTPSAGSVAGVSTPLSPRPAV</sequence>
<dbReference type="Gene3D" id="2.40.50.90">
    <property type="match status" value="3"/>
</dbReference>
<evidence type="ECO:0000259" key="7">
    <source>
        <dbReference type="PROSITE" id="PS50304"/>
    </source>
</evidence>
<dbReference type="Pfam" id="PF00567">
    <property type="entry name" value="TUDOR"/>
    <property type="match status" value="3"/>
</dbReference>
<dbReference type="Gene3D" id="3.30.420.610">
    <property type="entry name" value="LOTUS domain-like"/>
    <property type="match status" value="1"/>
</dbReference>
<feature type="domain" description="HTH OST-type" evidence="8">
    <location>
        <begin position="31"/>
        <end position="104"/>
    </location>
</feature>
<feature type="region of interest" description="Disordered" evidence="6">
    <location>
        <begin position="1058"/>
        <end position="1077"/>
    </location>
</feature>
<feature type="compositionally biased region" description="Pro residues" evidence="6">
    <location>
        <begin position="242"/>
        <end position="269"/>
    </location>
</feature>
<feature type="region of interest" description="Disordered" evidence="6">
    <location>
        <begin position="223"/>
        <end position="305"/>
    </location>
</feature>
<dbReference type="GO" id="GO:0005737">
    <property type="term" value="C:cytoplasm"/>
    <property type="evidence" value="ECO:0007669"/>
    <property type="project" value="UniProtKB-SubCell"/>
</dbReference>
<protein>
    <submittedName>
        <fullName evidence="10">Tudor domain-containing protein 7 isoform X1</fullName>
    </submittedName>
</protein>
<evidence type="ECO:0000256" key="3">
    <source>
        <dbReference type="ARBA" id="ARBA00022737"/>
    </source>
</evidence>
<proteinExistence type="predicted"/>
<dbReference type="PANTHER" id="PTHR22948:SF76">
    <property type="entry name" value="FI20010P1-RELATED"/>
    <property type="match status" value="1"/>
</dbReference>
<dbReference type="KEGG" id="hazt:108667308"/>
<dbReference type="InterPro" id="IPR050621">
    <property type="entry name" value="Tudor_domain_containing"/>
</dbReference>
<dbReference type="OMA" id="LYQLENW"/>
<keyword evidence="9" id="KW-1185">Reference proteome</keyword>
<keyword evidence="4" id="KW-0221">Differentiation</keyword>
<feature type="compositionally biased region" description="Polar residues" evidence="6">
    <location>
        <begin position="627"/>
        <end position="638"/>
    </location>
</feature>
<dbReference type="CDD" id="cd09972">
    <property type="entry name" value="LOTUS_TDRD_OSKAR"/>
    <property type="match status" value="1"/>
</dbReference>
<feature type="coiled-coil region" evidence="5">
    <location>
        <begin position="14"/>
        <end position="45"/>
    </location>
</feature>
<dbReference type="OrthoDB" id="10034606at2759"/>
<keyword evidence="4" id="KW-0744">Spermatogenesis</keyword>
<dbReference type="InterPro" id="IPR002999">
    <property type="entry name" value="Tudor"/>
</dbReference>
<keyword evidence="2" id="KW-0963">Cytoplasm</keyword>
<dbReference type="InterPro" id="IPR041966">
    <property type="entry name" value="LOTUS-like"/>
</dbReference>
<feature type="region of interest" description="Disordered" evidence="6">
    <location>
        <begin position="477"/>
        <end position="526"/>
    </location>
</feature>
<dbReference type="SMART" id="SM00333">
    <property type="entry name" value="TUDOR"/>
    <property type="match status" value="3"/>
</dbReference>
<evidence type="ECO:0000256" key="1">
    <source>
        <dbReference type="ARBA" id="ARBA00004496"/>
    </source>
</evidence>
<dbReference type="Gene3D" id="2.30.30.140">
    <property type="match status" value="3"/>
</dbReference>
<dbReference type="PROSITE" id="PS50304">
    <property type="entry name" value="TUDOR"/>
    <property type="match status" value="1"/>
</dbReference>
<feature type="domain" description="Tudor" evidence="7">
    <location>
        <begin position="1165"/>
        <end position="1224"/>
    </location>
</feature>
<evidence type="ECO:0000256" key="6">
    <source>
        <dbReference type="SAM" id="MobiDB-lite"/>
    </source>
</evidence>
<keyword evidence="3" id="KW-0677">Repeat</keyword>
<feature type="region of interest" description="Disordered" evidence="6">
    <location>
        <begin position="623"/>
        <end position="668"/>
    </location>
</feature>
<evidence type="ECO:0000259" key="8">
    <source>
        <dbReference type="PROSITE" id="PS51644"/>
    </source>
</evidence>
<reference evidence="10" key="1">
    <citation type="submission" date="2025-08" db="UniProtKB">
        <authorList>
            <consortium name="RefSeq"/>
        </authorList>
    </citation>
    <scope>IDENTIFICATION</scope>
    <source>
        <tissue evidence="10">Whole organism</tissue>
    </source>
</reference>
<evidence type="ECO:0000313" key="9">
    <source>
        <dbReference type="Proteomes" id="UP000694843"/>
    </source>
</evidence>
<evidence type="ECO:0000256" key="5">
    <source>
        <dbReference type="SAM" id="Coils"/>
    </source>
</evidence>
<dbReference type="PANTHER" id="PTHR22948">
    <property type="entry name" value="TUDOR DOMAIN CONTAINING PROTEIN"/>
    <property type="match status" value="1"/>
</dbReference>
<dbReference type="Pfam" id="PF12872">
    <property type="entry name" value="OST-HTH"/>
    <property type="match status" value="1"/>
</dbReference>
<dbReference type="GO" id="GO:0030154">
    <property type="term" value="P:cell differentiation"/>
    <property type="evidence" value="ECO:0007669"/>
    <property type="project" value="UniProtKB-ARBA"/>
</dbReference>
<dbReference type="RefSeq" id="XP_018009813.1">
    <property type="nucleotide sequence ID" value="XM_018154324.2"/>
</dbReference>
<dbReference type="SUPFAM" id="SSF63748">
    <property type="entry name" value="Tudor/PWWP/MBT"/>
    <property type="match status" value="3"/>
</dbReference>
<evidence type="ECO:0000256" key="4">
    <source>
        <dbReference type="ARBA" id="ARBA00022871"/>
    </source>
</evidence>
<keyword evidence="5" id="KW-0175">Coiled coil</keyword>
<evidence type="ECO:0000256" key="2">
    <source>
        <dbReference type="ARBA" id="ARBA00022490"/>
    </source>
</evidence>
<dbReference type="PROSITE" id="PS51644">
    <property type="entry name" value="HTH_OST"/>
    <property type="match status" value="1"/>
</dbReference>
<organism evidence="9 10">
    <name type="scientific">Hyalella azteca</name>
    <name type="common">Amphipod</name>
    <dbReference type="NCBI Taxonomy" id="294128"/>
    <lineage>
        <taxon>Eukaryota</taxon>
        <taxon>Metazoa</taxon>
        <taxon>Ecdysozoa</taxon>
        <taxon>Arthropoda</taxon>
        <taxon>Crustacea</taxon>
        <taxon>Multicrustacea</taxon>
        <taxon>Malacostraca</taxon>
        <taxon>Eumalacostraca</taxon>
        <taxon>Peracarida</taxon>
        <taxon>Amphipoda</taxon>
        <taxon>Senticaudata</taxon>
        <taxon>Talitrida</taxon>
        <taxon>Talitroidea</taxon>
        <taxon>Hyalellidae</taxon>
        <taxon>Hyalella</taxon>
    </lineage>
</organism>
<dbReference type="GeneID" id="108667308"/>
<dbReference type="GO" id="GO:0007283">
    <property type="term" value="P:spermatogenesis"/>
    <property type="evidence" value="ECO:0007669"/>
    <property type="project" value="UniProtKB-KW"/>
</dbReference>
<comment type="subcellular location">
    <subcellularLocation>
        <location evidence="1">Cytoplasm</location>
    </subcellularLocation>
</comment>
<dbReference type="InterPro" id="IPR035437">
    <property type="entry name" value="SNase_OB-fold_sf"/>
</dbReference>
<evidence type="ECO:0000313" key="10">
    <source>
        <dbReference type="RefSeq" id="XP_018009813.1"/>
    </source>
</evidence>
<feature type="compositionally biased region" description="Polar residues" evidence="6">
    <location>
        <begin position="652"/>
        <end position="662"/>
    </location>
</feature>
<dbReference type="Proteomes" id="UP000694843">
    <property type="component" value="Unplaced"/>
</dbReference>